<evidence type="ECO:0000256" key="1">
    <source>
        <dbReference type="SAM" id="Phobius"/>
    </source>
</evidence>
<dbReference type="STRING" id="690879.TSACC_1156"/>
<proteinExistence type="predicted"/>
<gene>
    <name evidence="2" type="ORF">TSACC_1156</name>
</gene>
<protein>
    <submittedName>
        <fullName evidence="2">Uncharacterized protein</fullName>
    </submittedName>
</protein>
<accession>A0A146G3H8</accession>
<reference evidence="3" key="1">
    <citation type="journal article" date="2017" name="Genome Announc.">
        <title>Draft Genome Sequence of Terrimicrobium sacchariphilum NM-5T, a Facultative Anaerobic Soil Bacterium of the Class Spartobacteria.</title>
        <authorList>
            <person name="Qiu Y.L."/>
            <person name="Tourlousse D.M."/>
            <person name="Matsuura N."/>
            <person name="Ohashi A."/>
            <person name="Sekiguchi Y."/>
        </authorList>
    </citation>
    <scope>NUCLEOTIDE SEQUENCE [LARGE SCALE GENOMIC DNA]</scope>
    <source>
        <strain evidence="3">NM-5</strain>
    </source>
</reference>
<evidence type="ECO:0000313" key="3">
    <source>
        <dbReference type="Proteomes" id="UP000076023"/>
    </source>
</evidence>
<keyword evidence="3" id="KW-1185">Reference proteome</keyword>
<dbReference type="RefSeq" id="WP_075077491.1">
    <property type="nucleotide sequence ID" value="NZ_BDCO01000001.1"/>
</dbReference>
<dbReference type="EMBL" id="BDCO01000001">
    <property type="protein sequence ID" value="GAT31604.1"/>
    <property type="molecule type" value="Genomic_DNA"/>
</dbReference>
<comment type="caution">
    <text evidence="2">The sequence shown here is derived from an EMBL/GenBank/DDBJ whole genome shotgun (WGS) entry which is preliminary data.</text>
</comment>
<keyword evidence="1" id="KW-0472">Membrane</keyword>
<organism evidence="2 3">
    <name type="scientific">Terrimicrobium sacchariphilum</name>
    <dbReference type="NCBI Taxonomy" id="690879"/>
    <lineage>
        <taxon>Bacteria</taxon>
        <taxon>Pseudomonadati</taxon>
        <taxon>Verrucomicrobiota</taxon>
        <taxon>Terrimicrobiia</taxon>
        <taxon>Terrimicrobiales</taxon>
        <taxon>Terrimicrobiaceae</taxon>
        <taxon>Terrimicrobium</taxon>
    </lineage>
</organism>
<dbReference type="InParanoid" id="A0A146G3H8"/>
<feature type="transmembrane region" description="Helical" evidence="1">
    <location>
        <begin position="20"/>
        <end position="42"/>
    </location>
</feature>
<keyword evidence="1" id="KW-1133">Transmembrane helix</keyword>
<evidence type="ECO:0000313" key="2">
    <source>
        <dbReference type="EMBL" id="GAT31604.1"/>
    </source>
</evidence>
<dbReference type="AlphaFoldDB" id="A0A146G3H8"/>
<keyword evidence="1" id="KW-0812">Transmembrane</keyword>
<sequence>MSDNLPKDPVSGIAWSAKHFGPWGAVVVALCTAIVSLAIYIASLNSKVLDAFNAATAASTKQAMMAEQVIKIVQDEANEDRRWRELHR</sequence>
<dbReference type="Proteomes" id="UP000076023">
    <property type="component" value="Unassembled WGS sequence"/>
</dbReference>
<name>A0A146G3H8_TERSA</name>